<dbReference type="InterPro" id="IPR050963">
    <property type="entry name" value="Sirohydro_Cobaltochel/CbiX"/>
</dbReference>
<dbReference type="Proteomes" id="UP001183817">
    <property type="component" value="Unassembled WGS sequence"/>
</dbReference>
<protein>
    <submittedName>
        <fullName evidence="3">Sirohydrochlorin ferrochelatase</fullName>
    </submittedName>
</protein>
<dbReference type="EMBL" id="JAVDYI010000001">
    <property type="protein sequence ID" value="MDR7359378.1"/>
    <property type="molecule type" value="Genomic_DNA"/>
</dbReference>
<keyword evidence="2" id="KW-0456">Lyase</keyword>
<evidence type="ECO:0000256" key="2">
    <source>
        <dbReference type="ARBA" id="ARBA00023239"/>
    </source>
</evidence>
<evidence type="ECO:0000256" key="1">
    <source>
        <dbReference type="ARBA" id="ARBA00022723"/>
    </source>
</evidence>
<keyword evidence="1" id="KW-0479">Metal-binding</keyword>
<sequence>MSTTTLTRTVHRSAGTVEHSAWMGWMETIPSPDLVAVSHGTDDPAGRTAVRALVDVVDLALAETAVHGAFVDVQDPRVDPYLHSGALAPGQKAALVPLLLSAGTHASGDLAAAAGGRPGTKVAAPLGPDASLAAVLHRRLVEAGWIPGEAVVLACAGSTDPRGIADCQTMAQLLAGRLQVPVTPAFISAAEPRLPDVLDAARTLNPGRRTVVSSYLLAPGYFADLVARCRPDVLGAPLLDPSQTPPRELVDTVIERYRRCVDR</sequence>
<organism evidence="3 4">
    <name type="scientific">Paeniglutamicibacter sulfureus</name>
    <dbReference type="NCBI Taxonomy" id="43666"/>
    <lineage>
        <taxon>Bacteria</taxon>
        <taxon>Bacillati</taxon>
        <taxon>Actinomycetota</taxon>
        <taxon>Actinomycetes</taxon>
        <taxon>Micrococcales</taxon>
        <taxon>Micrococcaceae</taxon>
        <taxon>Paeniglutamicibacter</taxon>
    </lineage>
</organism>
<dbReference type="InterPro" id="IPR002762">
    <property type="entry name" value="CbiX-like"/>
</dbReference>
<comment type="caution">
    <text evidence="3">The sequence shown here is derived from an EMBL/GenBank/DDBJ whole genome shotgun (WGS) entry which is preliminary data.</text>
</comment>
<dbReference type="Pfam" id="PF01903">
    <property type="entry name" value="CbiX"/>
    <property type="match status" value="2"/>
</dbReference>
<evidence type="ECO:0000313" key="3">
    <source>
        <dbReference type="EMBL" id="MDR7359378.1"/>
    </source>
</evidence>
<name>A0ABU2BL60_9MICC</name>
<dbReference type="RefSeq" id="WP_302264641.1">
    <property type="nucleotide sequence ID" value="NZ_BAAAWO010000001.1"/>
</dbReference>
<dbReference type="SUPFAM" id="SSF53800">
    <property type="entry name" value="Chelatase"/>
    <property type="match status" value="1"/>
</dbReference>
<gene>
    <name evidence="3" type="ORF">J2S64_003069</name>
</gene>
<keyword evidence="4" id="KW-1185">Reference proteome</keyword>
<evidence type="ECO:0000313" key="4">
    <source>
        <dbReference type="Proteomes" id="UP001183817"/>
    </source>
</evidence>
<dbReference type="PANTHER" id="PTHR33542">
    <property type="entry name" value="SIROHYDROCHLORIN FERROCHELATASE, CHLOROPLASTIC"/>
    <property type="match status" value="1"/>
</dbReference>
<proteinExistence type="predicted"/>
<dbReference type="PANTHER" id="PTHR33542:SF5">
    <property type="entry name" value="FERROCHELATASE CHE1"/>
    <property type="match status" value="1"/>
</dbReference>
<accession>A0ABU2BL60</accession>
<dbReference type="Gene3D" id="3.40.50.1400">
    <property type="match status" value="2"/>
</dbReference>
<reference evidence="3 4" key="1">
    <citation type="submission" date="2023-07" db="EMBL/GenBank/DDBJ databases">
        <title>Sequencing the genomes of 1000 actinobacteria strains.</title>
        <authorList>
            <person name="Klenk H.-P."/>
        </authorList>
    </citation>
    <scope>NUCLEOTIDE SEQUENCE [LARGE SCALE GENOMIC DNA]</scope>
    <source>
        <strain evidence="3 4">DSM 20167</strain>
    </source>
</reference>